<gene>
    <name evidence="3" type="ORF">LY90DRAFT_696807</name>
</gene>
<dbReference type="OrthoDB" id="408631at2759"/>
<comment type="caution">
    <text evidence="3">The sequence shown here is derived from an EMBL/GenBank/DDBJ whole genome shotgun (WGS) entry which is preliminary data.</text>
</comment>
<dbReference type="AlphaFoldDB" id="A0A1Y2FR71"/>
<dbReference type="InterPro" id="IPR050300">
    <property type="entry name" value="GDXG_lipolytic_enzyme"/>
</dbReference>
<evidence type="ECO:0000256" key="1">
    <source>
        <dbReference type="ARBA" id="ARBA00022801"/>
    </source>
</evidence>
<sequence>MAFSYLLCDLRDDIEVILLDYSLAPENVFPTQLNEAVDVWMELTKTFDPKDIIIGGDSAGGNLSLVLIEKLKNDYNVAPGAGIFFSPWTDMTCTSESFYKNYTKDIILGGSRPLTKEMVEQMKNSVSYSFMGDGDRNDPYISPVFADYSTFPKSIFFVGGDEMLLDDTLTVVKKIRENPNNDVELIVKEGMFHVYPILGSFSVMSTKHDSYFLPEGKEGIERVKQFVLDYF</sequence>
<feature type="domain" description="Alpha/beta hydrolase fold-3" evidence="2">
    <location>
        <begin position="14"/>
        <end position="195"/>
    </location>
</feature>
<dbReference type="PANTHER" id="PTHR48081">
    <property type="entry name" value="AB HYDROLASE SUPERFAMILY PROTEIN C4A8.06C"/>
    <property type="match status" value="1"/>
</dbReference>
<dbReference type="Proteomes" id="UP000193920">
    <property type="component" value="Unassembled WGS sequence"/>
</dbReference>
<evidence type="ECO:0000259" key="2">
    <source>
        <dbReference type="Pfam" id="PF07859"/>
    </source>
</evidence>
<dbReference type="SUPFAM" id="SSF53474">
    <property type="entry name" value="alpha/beta-Hydrolases"/>
    <property type="match status" value="1"/>
</dbReference>
<keyword evidence="4" id="KW-1185">Reference proteome</keyword>
<dbReference type="Gene3D" id="3.40.50.1820">
    <property type="entry name" value="alpha/beta hydrolase"/>
    <property type="match status" value="1"/>
</dbReference>
<keyword evidence="1" id="KW-0378">Hydrolase</keyword>
<accession>A0A1Y2FR71</accession>
<reference evidence="3 4" key="1">
    <citation type="submission" date="2016-08" db="EMBL/GenBank/DDBJ databases">
        <title>A Parts List for Fungal Cellulosomes Revealed by Comparative Genomics.</title>
        <authorList>
            <consortium name="DOE Joint Genome Institute"/>
            <person name="Haitjema C.H."/>
            <person name="Gilmore S.P."/>
            <person name="Henske J.K."/>
            <person name="Solomon K.V."/>
            <person name="De Groot R."/>
            <person name="Kuo A."/>
            <person name="Mondo S.J."/>
            <person name="Salamov A.A."/>
            <person name="Labutti K."/>
            <person name="Zhao Z."/>
            <person name="Chiniquy J."/>
            <person name="Barry K."/>
            <person name="Brewer H.M."/>
            <person name="Purvine S.O."/>
            <person name="Wright A.T."/>
            <person name="Boxma B."/>
            <person name="Van Alen T."/>
            <person name="Hackstein J.H."/>
            <person name="Baker S.E."/>
            <person name="Grigoriev I.V."/>
            <person name="O'Malley M.A."/>
        </authorList>
    </citation>
    <scope>NUCLEOTIDE SEQUENCE [LARGE SCALE GENOMIC DNA]</scope>
    <source>
        <strain evidence="3 4">G1</strain>
    </source>
</reference>
<evidence type="ECO:0000313" key="4">
    <source>
        <dbReference type="Proteomes" id="UP000193920"/>
    </source>
</evidence>
<dbReference type="EMBL" id="MCOG01000002">
    <property type="protein sequence ID" value="ORY86500.1"/>
    <property type="molecule type" value="Genomic_DNA"/>
</dbReference>
<dbReference type="InterPro" id="IPR029058">
    <property type="entry name" value="AB_hydrolase_fold"/>
</dbReference>
<proteinExistence type="predicted"/>
<dbReference type="Pfam" id="PF07859">
    <property type="entry name" value="Abhydrolase_3"/>
    <property type="match status" value="1"/>
</dbReference>
<feature type="non-terminal residue" evidence="3">
    <location>
        <position position="231"/>
    </location>
</feature>
<dbReference type="InterPro" id="IPR013094">
    <property type="entry name" value="AB_hydrolase_3"/>
</dbReference>
<name>A0A1Y2FR71_9FUNG</name>
<dbReference type="STRING" id="1754190.A0A1Y2FR71"/>
<dbReference type="PANTHER" id="PTHR48081:SF8">
    <property type="entry name" value="ALPHA_BETA HYDROLASE FOLD-3 DOMAIN-CONTAINING PROTEIN-RELATED"/>
    <property type="match status" value="1"/>
</dbReference>
<organism evidence="3 4">
    <name type="scientific">Neocallimastix californiae</name>
    <dbReference type="NCBI Taxonomy" id="1754190"/>
    <lineage>
        <taxon>Eukaryota</taxon>
        <taxon>Fungi</taxon>
        <taxon>Fungi incertae sedis</taxon>
        <taxon>Chytridiomycota</taxon>
        <taxon>Chytridiomycota incertae sedis</taxon>
        <taxon>Neocallimastigomycetes</taxon>
        <taxon>Neocallimastigales</taxon>
        <taxon>Neocallimastigaceae</taxon>
        <taxon>Neocallimastix</taxon>
    </lineage>
</organism>
<dbReference type="GO" id="GO:0016787">
    <property type="term" value="F:hydrolase activity"/>
    <property type="evidence" value="ECO:0007669"/>
    <property type="project" value="UniProtKB-KW"/>
</dbReference>
<evidence type="ECO:0000313" key="3">
    <source>
        <dbReference type="EMBL" id="ORY86500.1"/>
    </source>
</evidence>
<protein>
    <recommendedName>
        <fullName evidence="2">Alpha/beta hydrolase fold-3 domain-containing protein</fullName>
    </recommendedName>
</protein>